<dbReference type="AlphaFoldDB" id="A0A3N4HIB0"/>
<dbReference type="EMBL" id="ML119888">
    <property type="protein sequence ID" value="RPA71971.1"/>
    <property type="molecule type" value="Genomic_DNA"/>
</dbReference>
<name>A0A3N4HIB0_ASCIM</name>
<sequence>MATPFPIPKSITDSYSAISELLKSLPQELRSDTINQNKNPNIDLTSLRIQFKNWYEAVTPSLQKHHSEYEVGMAQAVVTQRLTEFRDDLERAVKTQSASEGPRCWGEVFELVKSTVKELNTKYRTEKNYADKINEAYEQNPHILSSLSPNGFLARLLVSDGKGSR</sequence>
<evidence type="ECO:0000313" key="2">
    <source>
        <dbReference type="Proteomes" id="UP000275078"/>
    </source>
</evidence>
<gene>
    <name evidence="1" type="ORF">BJ508DRAFT_343802</name>
</gene>
<dbReference type="Proteomes" id="UP000275078">
    <property type="component" value="Unassembled WGS sequence"/>
</dbReference>
<protein>
    <submittedName>
        <fullName evidence="1">Uncharacterized protein</fullName>
    </submittedName>
</protein>
<keyword evidence="2" id="KW-1185">Reference proteome</keyword>
<accession>A0A3N4HIB0</accession>
<organism evidence="1 2">
    <name type="scientific">Ascobolus immersus RN42</name>
    <dbReference type="NCBI Taxonomy" id="1160509"/>
    <lineage>
        <taxon>Eukaryota</taxon>
        <taxon>Fungi</taxon>
        <taxon>Dikarya</taxon>
        <taxon>Ascomycota</taxon>
        <taxon>Pezizomycotina</taxon>
        <taxon>Pezizomycetes</taxon>
        <taxon>Pezizales</taxon>
        <taxon>Ascobolaceae</taxon>
        <taxon>Ascobolus</taxon>
    </lineage>
</organism>
<reference evidence="1 2" key="1">
    <citation type="journal article" date="2018" name="Nat. Ecol. Evol.">
        <title>Pezizomycetes genomes reveal the molecular basis of ectomycorrhizal truffle lifestyle.</title>
        <authorList>
            <person name="Murat C."/>
            <person name="Payen T."/>
            <person name="Noel B."/>
            <person name="Kuo A."/>
            <person name="Morin E."/>
            <person name="Chen J."/>
            <person name="Kohler A."/>
            <person name="Krizsan K."/>
            <person name="Balestrini R."/>
            <person name="Da Silva C."/>
            <person name="Montanini B."/>
            <person name="Hainaut M."/>
            <person name="Levati E."/>
            <person name="Barry K.W."/>
            <person name="Belfiori B."/>
            <person name="Cichocki N."/>
            <person name="Clum A."/>
            <person name="Dockter R.B."/>
            <person name="Fauchery L."/>
            <person name="Guy J."/>
            <person name="Iotti M."/>
            <person name="Le Tacon F."/>
            <person name="Lindquist E.A."/>
            <person name="Lipzen A."/>
            <person name="Malagnac F."/>
            <person name="Mello A."/>
            <person name="Molinier V."/>
            <person name="Miyauchi S."/>
            <person name="Poulain J."/>
            <person name="Riccioni C."/>
            <person name="Rubini A."/>
            <person name="Sitrit Y."/>
            <person name="Splivallo R."/>
            <person name="Traeger S."/>
            <person name="Wang M."/>
            <person name="Zifcakova L."/>
            <person name="Wipf D."/>
            <person name="Zambonelli A."/>
            <person name="Paolocci F."/>
            <person name="Nowrousian M."/>
            <person name="Ottonello S."/>
            <person name="Baldrian P."/>
            <person name="Spatafora J.W."/>
            <person name="Henrissat B."/>
            <person name="Nagy L.G."/>
            <person name="Aury J.M."/>
            <person name="Wincker P."/>
            <person name="Grigoriev I.V."/>
            <person name="Bonfante P."/>
            <person name="Martin F.M."/>
        </authorList>
    </citation>
    <scope>NUCLEOTIDE SEQUENCE [LARGE SCALE GENOMIC DNA]</scope>
    <source>
        <strain evidence="1 2">RN42</strain>
    </source>
</reference>
<evidence type="ECO:0000313" key="1">
    <source>
        <dbReference type="EMBL" id="RPA71971.1"/>
    </source>
</evidence>
<proteinExistence type="predicted"/>